<gene>
    <name evidence="5" type="ordered locus">SE_1060</name>
</gene>
<dbReference type="KEGG" id="sep:SE_1060"/>
<dbReference type="Pfam" id="PF00005">
    <property type="entry name" value="ABC_tran"/>
    <property type="match status" value="1"/>
</dbReference>
<dbReference type="PANTHER" id="PTHR43776">
    <property type="entry name" value="TRANSPORT ATP-BINDING PROTEIN"/>
    <property type="match status" value="1"/>
</dbReference>
<dbReference type="InterPro" id="IPR003593">
    <property type="entry name" value="AAA+_ATPase"/>
</dbReference>
<feature type="domain" description="ABC transporter" evidence="4">
    <location>
        <begin position="2"/>
        <end position="227"/>
    </location>
</feature>
<reference evidence="5 6" key="1">
    <citation type="journal article" date="2003" name="Mol. Microbiol.">
        <title>Genome-based analysis of virulence genes in a non-biofilm-forming Staphylococcus epidermidis strain (ATCC 12228).</title>
        <authorList>
            <person name="Zhang Y.Q."/>
            <person name="Ren S.X."/>
            <person name="Li H.L."/>
            <person name="Wang Y.X."/>
            <person name="Fu G."/>
            <person name="Yang J."/>
            <person name="Qin Z.Q."/>
            <person name="Miao Y.G."/>
            <person name="Wang W.Y."/>
            <person name="Chen R.S."/>
            <person name="Shen Y."/>
            <person name="Chen Z."/>
            <person name="Yuan Z.H."/>
            <person name="Zhao G.P."/>
            <person name="Qu D."/>
            <person name="Danchin A."/>
            <person name="Wen Y.M."/>
        </authorList>
    </citation>
    <scope>NUCLEOTIDE SEQUENCE [LARGE SCALE GENOMIC DNA]</scope>
    <source>
        <strain evidence="6">ATCC 12228 / FDA PCI 1200</strain>
    </source>
</reference>
<evidence type="ECO:0000259" key="4">
    <source>
        <dbReference type="PROSITE" id="PS50893"/>
    </source>
</evidence>
<organism evidence="5 6">
    <name type="scientific">Staphylococcus epidermidis (strain ATCC 12228 / FDA PCI 1200)</name>
    <dbReference type="NCBI Taxonomy" id="176280"/>
    <lineage>
        <taxon>Bacteria</taxon>
        <taxon>Bacillati</taxon>
        <taxon>Bacillota</taxon>
        <taxon>Bacilli</taxon>
        <taxon>Bacillales</taxon>
        <taxon>Staphylococcaceae</taxon>
        <taxon>Staphylococcus</taxon>
    </lineage>
</organism>
<dbReference type="AlphaFoldDB" id="A0A0H2VGB7"/>
<keyword evidence="3" id="KW-0067">ATP-binding</keyword>
<dbReference type="InterPro" id="IPR027417">
    <property type="entry name" value="P-loop_NTPase"/>
</dbReference>
<dbReference type="PROSITE" id="PS00211">
    <property type="entry name" value="ABC_TRANSPORTER_1"/>
    <property type="match status" value="1"/>
</dbReference>
<evidence type="ECO:0000256" key="2">
    <source>
        <dbReference type="ARBA" id="ARBA00022741"/>
    </source>
</evidence>
<dbReference type="CDD" id="cd03257">
    <property type="entry name" value="ABC_NikE_OppD_transporters"/>
    <property type="match status" value="1"/>
</dbReference>
<evidence type="ECO:0000256" key="1">
    <source>
        <dbReference type="ARBA" id="ARBA00022448"/>
    </source>
</evidence>
<proteinExistence type="predicted"/>
<keyword evidence="2" id="KW-0547">Nucleotide-binding</keyword>
<dbReference type="PANTHER" id="PTHR43776:SF8">
    <property type="entry name" value="ABC TRANSPORTER, ATP-BINDING PROTEIN"/>
    <property type="match status" value="1"/>
</dbReference>
<dbReference type="GO" id="GO:0055085">
    <property type="term" value="P:transmembrane transport"/>
    <property type="evidence" value="ECO:0007669"/>
    <property type="project" value="UniProtKB-ARBA"/>
</dbReference>
<dbReference type="RefSeq" id="WP_002439671.1">
    <property type="nucleotide sequence ID" value="NC_004461.1"/>
</dbReference>
<evidence type="ECO:0000313" key="6">
    <source>
        <dbReference type="Proteomes" id="UP000001411"/>
    </source>
</evidence>
<dbReference type="Proteomes" id="UP000001411">
    <property type="component" value="Chromosome"/>
</dbReference>
<protein>
    <submittedName>
        <fullName evidence="5">Opp-2F protein</fullName>
    </submittedName>
</protein>
<dbReference type="InterPro" id="IPR050319">
    <property type="entry name" value="ABC_transp_ATP-bind"/>
</dbReference>
<name>A0A0H2VGB7_STAES</name>
<dbReference type="eggNOG" id="COG4608">
    <property type="taxonomic scope" value="Bacteria"/>
</dbReference>
<accession>A0A0H2VGB7</accession>
<sequence length="232" mass="26553">MIQFDHVDYSYHRKQPVLKDINISIQRGEKIGVLGESGAGKSTIGSLILGQLKPTKGKISIDSGKVLPIFQHATESFDRQFTIEQSLREPLLFYRQLIPQNIKNIILNYLIEFNLSTDLITKFPQEVSGGQLQRLNIIRSLLAQPDILVCDEITSNLDVMAEQNVINILLNEKNIQNKTLIVISHDLSVLQRLTNRIIVIKDGQIVDDFKSKDLFSHQRHPYTKLLIQTYEY</sequence>
<keyword evidence="1" id="KW-0813">Transport</keyword>
<dbReference type="GO" id="GO:0005524">
    <property type="term" value="F:ATP binding"/>
    <property type="evidence" value="ECO:0007669"/>
    <property type="project" value="UniProtKB-KW"/>
</dbReference>
<dbReference type="EMBL" id="AE015929">
    <property type="protein sequence ID" value="AAO04657.1"/>
    <property type="molecule type" value="Genomic_DNA"/>
</dbReference>
<dbReference type="OrthoDB" id="9802264at2"/>
<evidence type="ECO:0000256" key="3">
    <source>
        <dbReference type="ARBA" id="ARBA00022840"/>
    </source>
</evidence>
<dbReference type="SMART" id="SM00382">
    <property type="entry name" value="AAA"/>
    <property type="match status" value="1"/>
</dbReference>
<evidence type="ECO:0000313" key="5">
    <source>
        <dbReference type="EMBL" id="AAO04657.1"/>
    </source>
</evidence>
<dbReference type="PATRIC" id="fig|176280.10.peg.1036"/>
<dbReference type="HOGENOM" id="CLU_000604_1_23_9"/>
<dbReference type="InterPro" id="IPR017871">
    <property type="entry name" value="ABC_transporter-like_CS"/>
</dbReference>
<dbReference type="PROSITE" id="PS50893">
    <property type="entry name" value="ABC_TRANSPORTER_2"/>
    <property type="match status" value="1"/>
</dbReference>
<dbReference type="InterPro" id="IPR003439">
    <property type="entry name" value="ABC_transporter-like_ATP-bd"/>
</dbReference>
<dbReference type="GO" id="GO:0016887">
    <property type="term" value="F:ATP hydrolysis activity"/>
    <property type="evidence" value="ECO:0007669"/>
    <property type="project" value="InterPro"/>
</dbReference>
<dbReference type="SUPFAM" id="SSF52540">
    <property type="entry name" value="P-loop containing nucleoside triphosphate hydrolases"/>
    <property type="match status" value="1"/>
</dbReference>
<dbReference type="Gene3D" id="3.40.50.300">
    <property type="entry name" value="P-loop containing nucleotide triphosphate hydrolases"/>
    <property type="match status" value="1"/>
</dbReference>